<dbReference type="Gramene" id="MELO3C002861.2.1">
    <property type="protein sequence ID" value="MELO3C002861.2.1"/>
    <property type="gene ID" value="MELO3C002861.2"/>
</dbReference>
<dbReference type="Gene3D" id="3.30.43.10">
    <property type="entry name" value="Uridine Diphospho-n-acetylenolpyruvylglucosamine Reductase, domain 2"/>
    <property type="match status" value="1"/>
</dbReference>
<keyword evidence="6" id="KW-1015">Disulfide bond</keyword>
<dbReference type="InParanoid" id="A0A1S3BEA9"/>
<feature type="signal peptide" evidence="8">
    <location>
        <begin position="1"/>
        <end position="30"/>
    </location>
</feature>
<dbReference type="Pfam" id="PF08031">
    <property type="entry name" value="BBE"/>
    <property type="match status" value="1"/>
</dbReference>
<dbReference type="InterPro" id="IPR036318">
    <property type="entry name" value="FAD-bd_PCMH-like_sf"/>
</dbReference>
<dbReference type="RefSeq" id="XP_008445757.1">
    <property type="nucleotide sequence ID" value="XM_008447535.2"/>
</dbReference>
<keyword evidence="5" id="KW-0274">FAD</keyword>
<evidence type="ECO:0000256" key="3">
    <source>
        <dbReference type="ARBA" id="ARBA00022630"/>
    </source>
</evidence>
<organism evidence="11 12">
    <name type="scientific">Cucumis melo</name>
    <name type="common">Muskmelon</name>
    <dbReference type="NCBI Taxonomy" id="3656"/>
    <lineage>
        <taxon>Eukaryota</taxon>
        <taxon>Viridiplantae</taxon>
        <taxon>Streptophyta</taxon>
        <taxon>Embryophyta</taxon>
        <taxon>Tracheophyta</taxon>
        <taxon>Spermatophyta</taxon>
        <taxon>Magnoliopsida</taxon>
        <taxon>eudicotyledons</taxon>
        <taxon>Gunneridae</taxon>
        <taxon>Pentapetalae</taxon>
        <taxon>rosids</taxon>
        <taxon>fabids</taxon>
        <taxon>Cucurbitales</taxon>
        <taxon>Cucurbitaceae</taxon>
        <taxon>Benincaseae</taxon>
        <taxon>Cucumis</taxon>
    </lineage>
</organism>
<dbReference type="GO" id="GO:0071949">
    <property type="term" value="F:FAD binding"/>
    <property type="evidence" value="ECO:0007669"/>
    <property type="project" value="InterPro"/>
</dbReference>
<dbReference type="FunFam" id="3.30.43.10:FF:000004">
    <property type="entry name" value="Berberine bridge enzyme-like 15"/>
    <property type="match status" value="1"/>
</dbReference>
<evidence type="ECO:0000256" key="6">
    <source>
        <dbReference type="ARBA" id="ARBA00023157"/>
    </source>
</evidence>
<reference evidence="12" key="2">
    <citation type="submission" date="2025-04" db="UniProtKB">
        <authorList>
            <consortium name="RefSeq"/>
        </authorList>
    </citation>
    <scope>IDENTIFICATION</scope>
</reference>
<name>A0A1S3BEA9_CUCME</name>
<dbReference type="EnsemblPlants" id="MELO3C002861.2.1">
    <property type="protein sequence ID" value="MELO3C002861.2.1"/>
    <property type="gene ID" value="MELO3C002861.2"/>
</dbReference>
<dbReference type="SMR" id="A0A1S3BEA9"/>
<accession>A0A1S3BEA9</accession>
<evidence type="ECO:0000256" key="4">
    <source>
        <dbReference type="ARBA" id="ARBA00022729"/>
    </source>
</evidence>
<dbReference type="GeneID" id="103488685"/>
<dbReference type="InterPro" id="IPR016166">
    <property type="entry name" value="FAD-bd_PCMH"/>
</dbReference>
<keyword evidence="3" id="KW-0285">Flavoprotein</keyword>
<keyword evidence="4 8" id="KW-0732">Signal</keyword>
<dbReference type="Pfam" id="PF01565">
    <property type="entry name" value="FAD_binding_4"/>
    <property type="match status" value="1"/>
</dbReference>
<dbReference type="KEGG" id="cmo:103488685"/>
<protein>
    <submittedName>
        <fullName evidence="12">Cannabidiolic acid synthase-like 2</fullName>
    </submittedName>
</protein>
<evidence type="ECO:0000256" key="5">
    <source>
        <dbReference type="ARBA" id="ARBA00022827"/>
    </source>
</evidence>
<comment type="similarity">
    <text evidence="2">Belongs to the oxygen-dependent FAD-linked oxidoreductase family.</text>
</comment>
<dbReference type="AlphaFoldDB" id="A0A1S3BEA9"/>
<evidence type="ECO:0000256" key="7">
    <source>
        <dbReference type="ARBA" id="ARBA00023180"/>
    </source>
</evidence>
<evidence type="ECO:0000313" key="12">
    <source>
        <dbReference type="RefSeq" id="XP_008445757.1"/>
    </source>
</evidence>
<sequence>MKCFPILAAPFGLIAFIIVVVLSTATTSFCTQECDSFVQCLFDYGSPNSNPIANVIYTPSNSSYSSILNFSIQNLRFLNKNISKPLAIITPSHVSHIQAAVICSKSHGFQIRTRSGGHDFEGLSYISGVPFVMVDLINLNSISIDVENQNAWVESGATLGELYYRIAEKSQTLAFPAGSCPTVGVGGHLSGGGYGWLIRKYGLAADHVIDAYLVDANGKVHNKESMGEDLFWAIRGGGGGCFGIVVAWKVKLVEVPARVTICEANRTLEEDRILKLIHEWQYVAPKLDANLLLGISLTGGKVTEDEEGKINPIASFSLMFLGKAEEVLTILKPTFPQLSLTKEDCLEMSWIQSVLLMGWFQKGDPLEVLLNRTRLYSEISKIKSDYVKEHIPLVALKGMWERLKSKDVELSQIMFVPYGGKMSEVDDSETPFSHRSDYSYLVGYIAKWKNGSVEAEERHLNWIREIYDYMTPFVSKSPRAAYVNYRDLDIGTNNKYGRTSYKRARVWGLKYFGKNFDKLVYVKTKVDPSDFFRHQQSIPTLSGISEESFSASL</sequence>
<keyword evidence="11" id="KW-1185">Reference proteome</keyword>
<keyword evidence="7" id="KW-0325">Glycoprotein</keyword>
<evidence type="ECO:0000313" key="11">
    <source>
        <dbReference type="Proteomes" id="UP001652600"/>
    </source>
</evidence>
<evidence type="ECO:0000256" key="8">
    <source>
        <dbReference type="SAM" id="SignalP"/>
    </source>
</evidence>
<dbReference type="InterPro" id="IPR012951">
    <property type="entry name" value="BBE"/>
</dbReference>
<evidence type="ECO:0000256" key="2">
    <source>
        <dbReference type="ARBA" id="ARBA00005466"/>
    </source>
</evidence>
<dbReference type="InterPro" id="IPR006094">
    <property type="entry name" value="Oxid_FAD_bind_N"/>
</dbReference>
<dbReference type="OrthoDB" id="415825at2759"/>
<dbReference type="GO" id="GO:0016491">
    <property type="term" value="F:oxidoreductase activity"/>
    <property type="evidence" value="ECO:0007669"/>
    <property type="project" value="InterPro"/>
</dbReference>
<feature type="chain" id="PRO_5044565216" evidence="8">
    <location>
        <begin position="31"/>
        <end position="553"/>
    </location>
</feature>
<gene>
    <name evidence="12" type="primary">LOC103488685</name>
    <name evidence="10" type="synonym">103488685</name>
</gene>
<comment type="cofactor">
    <cofactor evidence="1">
        <name>FAD</name>
        <dbReference type="ChEBI" id="CHEBI:57692"/>
    </cofactor>
</comment>
<dbReference type="eggNOG" id="ENOG502QVGN">
    <property type="taxonomic scope" value="Eukaryota"/>
</dbReference>
<dbReference type="Proteomes" id="UP001652600">
    <property type="component" value="Chromosome 12"/>
</dbReference>
<dbReference type="Gene3D" id="3.40.462.20">
    <property type="match status" value="1"/>
</dbReference>
<reference evidence="10" key="1">
    <citation type="submission" date="2023-03" db="UniProtKB">
        <authorList>
            <consortium name="EnsemblPlants"/>
        </authorList>
    </citation>
    <scope>IDENTIFICATION</scope>
</reference>
<dbReference type="GO" id="GO:1901696">
    <property type="term" value="P:cannabinoid biosynthetic process"/>
    <property type="evidence" value="ECO:0007669"/>
    <property type="project" value="UniProtKB-ARBA"/>
</dbReference>
<dbReference type="SUPFAM" id="SSF56176">
    <property type="entry name" value="FAD-binding/transporter-associated domain-like"/>
    <property type="match status" value="1"/>
</dbReference>
<dbReference type="PROSITE" id="PS51387">
    <property type="entry name" value="FAD_PCMH"/>
    <property type="match status" value="1"/>
</dbReference>
<evidence type="ECO:0000313" key="10">
    <source>
        <dbReference type="EnsemblPlants" id="MELO3C002861.2.1"/>
    </source>
</evidence>
<dbReference type="InterPro" id="IPR016169">
    <property type="entry name" value="FAD-bd_PCMH_sub2"/>
</dbReference>
<evidence type="ECO:0000259" key="9">
    <source>
        <dbReference type="PROSITE" id="PS51387"/>
    </source>
</evidence>
<proteinExistence type="inferred from homology"/>
<evidence type="ECO:0000256" key="1">
    <source>
        <dbReference type="ARBA" id="ARBA00001974"/>
    </source>
</evidence>
<dbReference type="InterPro" id="IPR016167">
    <property type="entry name" value="FAD-bd_PCMH_sub1"/>
</dbReference>
<feature type="domain" description="FAD-binding PCMH-type" evidence="9">
    <location>
        <begin position="81"/>
        <end position="255"/>
    </location>
</feature>
<dbReference type="Gene3D" id="3.30.465.10">
    <property type="match status" value="1"/>
</dbReference>
<dbReference type="PANTHER" id="PTHR32448">
    <property type="entry name" value="OS08G0158400 PROTEIN"/>
    <property type="match status" value="1"/>
</dbReference>